<sequence length="98" mass="10775">MGPQEAVMGRHDHQHRDVMETLKPVSEQVDQMGSQCAGLGHCAMEQPATRQREKRARNGVPTQFFHPNPGASPQPPEPVAPLFSESPGEEPMHPTDLT</sequence>
<protein>
    <submittedName>
        <fullName evidence="2">Uncharacterized protein</fullName>
    </submittedName>
</protein>
<gene>
    <name evidence="2" type="ORF">SKAU_G00093210</name>
</gene>
<accession>A0A9Q1FWY0</accession>
<dbReference type="AlphaFoldDB" id="A0A9Q1FWY0"/>
<evidence type="ECO:0000313" key="2">
    <source>
        <dbReference type="EMBL" id="KAJ8369293.1"/>
    </source>
</evidence>
<feature type="region of interest" description="Disordered" evidence="1">
    <location>
        <begin position="45"/>
        <end position="98"/>
    </location>
</feature>
<name>A0A9Q1FWY0_SYNKA</name>
<evidence type="ECO:0000256" key="1">
    <source>
        <dbReference type="SAM" id="MobiDB-lite"/>
    </source>
</evidence>
<keyword evidence="3" id="KW-1185">Reference proteome</keyword>
<organism evidence="2 3">
    <name type="scientific">Synaphobranchus kaupii</name>
    <name type="common">Kaup's arrowtooth eel</name>
    <dbReference type="NCBI Taxonomy" id="118154"/>
    <lineage>
        <taxon>Eukaryota</taxon>
        <taxon>Metazoa</taxon>
        <taxon>Chordata</taxon>
        <taxon>Craniata</taxon>
        <taxon>Vertebrata</taxon>
        <taxon>Euteleostomi</taxon>
        <taxon>Actinopterygii</taxon>
        <taxon>Neopterygii</taxon>
        <taxon>Teleostei</taxon>
        <taxon>Anguilliformes</taxon>
        <taxon>Synaphobranchidae</taxon>
        <taxon>Synaphobranchus</taxon>
    </lineage>
</organism>
<comment type="caution">
    <text evidence="2">The sequence shown here is derived from an EMBL/GenBank/DDBJ whole genome shotgun (WGS) entry which is preliminary data.</text>
</comment>
<evidence type="ECO:0000313" key="3">
    <source>
        <dbReference type="Proteomes" id="UP001152622"/>
    </source>
</evidence>
<dbReference type="Proteomes" id="UP001152622">
    <property type="component" value="Chromosome 3"/>
</dbReference>
<reference evidence="2" key="1">
    <citation type="journal article" date="2023" name="Science">
        <title>Genome structures resolve the early diversification of teleost fishes.</title>
        <authorList>
            <person name="Parey E."/>
            <person name="Louis A."/>
            <person name="Montfort J."/>
            <person name="Bouchez O."/>
            <person name="Roques C."/>
            <person name="Iampietro C."/>
            <person name="Lluch J."/>
            <person name="Castinel A."/>
            <person name="Donnadieu C."/>
            <person name="Desvignes T."/>
            <person name="Floi Bucao C."/>
            <person name="Jouanno E."/>
            <person name="Wen M."/>
            <person name="Mejri S."/>
            <person name="Dirks R."/>
            <person name="Jansen H."/>
            <person name="Henkel C."/>
            <person name="Chen W.J."/>
            <person name="Zahm M."/>
            <person name="Cabau C."/>
            <person name="Klopp C."/>
            <person name="Thompson A.W."/>
            <person name="Robinson-Rechavi M."/>
            <person name="Braasch I."/>
            <person name="Lecointre G."/>
            <person name="Bobe J."/>
            <person name="Postlethwait J.H."/>
            <person name="Berthelot C."/>
            <person name="Roest Crollius H."/>
            <person name="Guiguen Y."/>
        </authorList>
    </citation>
    <scope>NUCLEOTIDE SEQUENCE</scope>
    <source>
        <strain evidence="2">WJC10195</strain>
    </source>
</reference>
<dbReference type="EMBL" id="JAINUF010000003">
    <property type="protein sequence ID" value="KAJ8369293.1"/>
    <property type="molecule type" value="Genomic_DNA"/>
</dbReference>
<feature type="compositionally biased region" description="Pro residues" evidence="1">
    <location>
        <begin position="70"/>
        <end position="79"/>
    </location>
</feature>
<proteinExistence type="predicted"/>